<keyword evidence="3" id="KW-1185">Reference proteome</keyword>
<dbReference type="Proteomes" id="UP000265715">
    <property type="component" value="Unassembled WGS sequence"/>
</dbReference>
<organism evidence="2 3">
    <name type="scientific">Calidithermus terrae</name>
    <dbReference type="NCBI Taxonomy" id="1408545"/>
    <lineage>
        <taxon>Bacteria</taxon>
        <taxon>Thermotogati</taxon>
        <taxon>Deinococcota</taxon>
        <taxon>Deinococci</taxon>
        <taxon>Thermales</taxon>
        <taxon>Thermaceae</taxon>
        <taxon>Calidithermus</taxon>
    </lineage>
</organism>
<dbReference type="PANTHER" id="PTHR15020">
    <property type="entry name" value="FLAVIN REDUCTASE-RELATED"/>
    <property type="match status" value="1"/>
</dbReference>
<evidence type="ECO:0000313" key="2">
    <source>
        <dbReference type="EMBL" id="RIH86802.1"/>
    </source>
</evidence>
<dbReference type="Pfam" id="PF13460">
    <property type="entry name" value="NAD_binding_10"/>
    <property type="match status" value="1"/>
</dbReference>
<proteinExistence type="predicted"/>
<dbReference type="InterPro" id="IPR016040">
    <property type="entry name" value="NAD(P)-bd_dom"/>
</dbReference>
<dbReference type="OrthoDB" id="9785372at2"/>
<feature type="domain" description="NAD(P)-binding" evidence="1">
    <location>
        <begin position="7"/>
        <end position="187"/>
    </location>
</feature>
<sequence>MKVVIFGATGGTGRHLVEQAYALGHEVTAFTRNPARLEPFEELEVVRGDVLDPAAVGRAVRGQDAVIVALGGRASGDCRVRSEGTANVVRAMLEHGVRRLIAVSSFGVGDSRKGLIGYAAWLLLREALLDHERQEEIIRNSGLDWTIVRPTGLTNEPRTGRYKVGTPGRGRIPRADVADFILRELKENAYVHQAPVLGS</sequence>
<dbReference type="PANTHER" id="PTHR15020:SF50">
    <property type="entry name" value="UPF0659 PROTEIN YMR090W"/>
    <property type="match status" value="1"/>
</dbReference>
<protein>
    <submittedName>
        <fullName evidence="2">3 beta-hydroxysteroid dehydrogenase/Delta 5--&gt;4-isomerase</fullName>
    </submittedName>
</protein>
<dbReference type="RefSeq" id="WP_119314501.1">
    <property type="nucleotide sequence ID" value="NZ_QXDL01000042.1"/>
</dbReference>
<dbReference type="AlphaFoldDB" id="A0A399EW88"/>
<evidence type="ECO:0000313" key="3">
    <source>
        <dbReference type="Proteomes" id="UP000265715"/>
    </source>
</evidence>
<comment type="caution">
    <text evidence="2">The sequence shown here is derived from an EMBL/GenBank/DDBJ whole genome shotgun (WGS) entry which is preliminary data.</text>
</comment>
<name>A0A399EW88_9DEIN</name>
<dbReference type="InterPro" id="IPR036291">
    <property type="entry name" value="NAD(P)-bd_dom_sf"/>
</dbReference>
<evidence type="ECO:0000259" key="1">
    <source>
        <dbReference type="Pfam" id="PF13460"/>
    </source>
</evidence>
<dbReference type="Gene3D" id="3.40.50.720">
    <property type="entry name" value="NAD(P)-binding Rossmann-like Domain"/>
    <property type="match status" value="1"/>
</dbReference>
<dbReference type="CDD" id="cd05244">
    <property type="entry name" value="BVR-B_like_SDR_a"/>
    <property type="match status" value="1"/>
</dbReference>
<keyword evidence="2" id="KW-0413">Isomerase</keyword>
<accession>A0A399EW88</accession>
<dbReference type="GO" id="GO:0016853">
    <property type="term" value="F:isomerase activity"/>
    <property type="evidence" value="ECO:0007669"/>
    <property type="project" value="UniProtKB-KW"/>
</dbReference>
<gene>
    <name evidence="2" type="ORF">Mterra_01342</name>
</gene>
<dbReference type="EMBL" id="QXDL01000042">
    <property type="protein sequence ID" value="RIH86802.1"/>
    <property type="molecule type" value="Genomic_DNA"/>
</dbReference>
<dbReference type="SUPFAM" id="SSF51735">
    <property type="entry name" value="NAD(P)-binding Rossmann-fold domains"/>
    <property type="match status" value="1"/>
</dbReference>
<reference evidence="2 3" key="1">
    <citation type="submission" date="2018-08" db="EMBL/GenBank/DDBJ databases">
        <title>Meiothermus terrae DSM 26712 genome sequencing project.</title>
        <authorList>
            <person name="Da Costa M.S."/>
            <person name="Albuquerque L."/>
            <person name="Raposo P."/>
            <person name="Froufe H.J.C."/>
            <person name="Barroso C.S."/>
            <person name="Egas C."/>
        </authorList>
    </citation>
    <scope>NUCLEOTIDE SEQUENCE [LARGE SCALE GENOMIC DNA]</scope>
    <source>
        <strain evidence="2 3">DSM 26712</strain>
    </source>
</reference>